<sequence>MRAVARAVDIPPSSLYRFYPDRAALLAELRVDAYSSLIEQLTDARRTAGDRSPAGQWQAITCALRGWAVDSPDQFGLLYSIPMHTEDEWTEPVYAQRARAGSLVAGVVADAMARSQLVPPPVGNPVAALVPPWTSADGAPLDPVSIQITLGAWAALVGHLSLEPHRRAMILDPQAYYEDFVRSVMVAMGFRPNAILRP</sequence>
<dbReference type="InterPro" id="IPR025996">
    <property type="entry name" value="MT1864/Rv1816-like_C"/>
</dbReference>
<keyword evidence="1" id="KW-0805">Transcription regulation</keyword>
<evidence type="ECO:0000256" key="1">
    <source>
        <dbReference type="ARBA" id="ARBA00023015"/>
    </source>
</evidence>
<dbReference type="Proteomes" id="UP000559182">
    <property type="component" value="Unassembled WGS sequence"/>
</dbReference>
<accession>A0A839NGS0</accession>
<organism evidence="4 5">
    <name type="scientific">Flexivirga oryzae</name>
    <dbReference type="NCBI Taxonomy" id="1794944"/>
    <lineage>
        <taxon>Bacteria</taxon>
        <taxon>Bacillati</taxon>
        <taxon>Actinomycetota</taxon>
        <taxon>Actinomycetes</taxon>
        <taxon>Micrococcales</taxon>
        <taxon>Dermacoccaceae</taxon>
        <taxon>Flexivirga</taxon>
    </lineage>
</organism>
<gene>
    <name evidence="4" type="ORF">FHU39_003663</name>
</gene>
<name>A0A839NGS0_9MICO</name>
<protein>
    <submittedName>
        <fullName evidence="4">AcrR family transcriptional regulator</fullName>
    </submittedName>
</protein>
<reference evidence="4 5" key="1">
    <citation type="submission" date="2020-08" db="EMBL/GenBank/DDBJ databases">
        <title>Sequencing the genomes of 1000 actinobacteria strains.</title>
        <authorList>
            <person name="Klenk H.-P."/>
        </authorList>
    </citation>
    <scope>NUCLEOTIDE SEQUENCE [LARGE SCALE GENOMIC DNA]</scope>
    <source>
        <strain evidence="4 5">DSM 105369</strain>
    </source>
</reference>
<dbReference type="InterPro" id="IPR036271">
    <property type="entry name" value="Tet_transcr_reg_TetR-rel_C_sf"/>
</dbReference>
<dbReference type="AlphaFoldDB" id="A0A839NGS0"/>
<evidence type="ECO:0000313" key="5">
    <source>
        <dbReference type="Proteomes" id="UP000559182"/>
    </source>
</evidence>
<dbReference type="InterPro" id="IPR009057">
    <property type="entry name" value="Homeodomain-like_sf"/>
</dbReference>
<evidence type="ECO:0000256" key="2">
    <source>
        <dbReference type="ARBA" id="ARBA00023163"/>
    </source>
</evidence>
<keyword evidence="5" id="KW-1185">Reference proteome</keyword>
<dbReference type="EMBL" id="JACHVQ010000003">
    <property type="protein sequence ID" value="MBB2893632.1"/>
    <property type="molecule type" value="Genomic_DNA"/>
</dbReference>
<proteinExistence type="predicted"/>
<dbReference type="SUPFAM" id="SSF48498">
    <property type="entry name" value="Tetracyclin repressor-like, C-terminal domain"/>
    <property type="match status" value="1"/>
</dbReference>
<dbReference type="Pfam" id="PF13305">
    <property type="entry name" value="TetR_C_33"/>
    <property type="match status" value="1"/>
</dbReference>
<evidence type="ECO:0000313" key="4">
    <source>
        <dbReference type="EMBL" id="MBB2893632.1"/>
    </source>
</evidence>
<dbReference type="SUPFAM" id="SSF46689">
    <property type="entry name" value="Homeodomain-like"/>
    <property type="match status" value="1"/>
</dbReference>
<feature type="domain" description="HTH-type transcriptional regulator MT1864/Rv1816-like C-terminal" evidence="3">
    <location>
        <begin position="57"/>
        <end position="182"/>
    </location>
</feature>
<keyword evidence="2" id="KW-0804">Transcription</keyword>
<evidence type="ECO:0000259" key="3">
    <source>
        <dbReference type="Pfam" id="PF13305"/>
    </source>
</evidence>
<comment type="caution">
    <text evidence="4">The sequence shown here is derived from an EMBL/GenBank/DDBJ whole genome shotgun (WGS) entry which is preliminary data.</text>
</comment>
<dbReference type="Gene3D" id="1.10.357.10">
    <property type="entry name" value="Tetracycline Repressor, domain 2"/>
    <property type="match status" value="1"/>
</dbReference>